<proteinExistence type="predicted"/>
<dbReference type="Proteomes" id="UP000429838">
    <property type="component" value="Unassembled WGS sequence"/>
</dbReference>
<organism evidence="1 2">
    <name type="scientific">Bacteroides fragilis</name>
    <dbReference type="NCBI Taxonomy" id="817"/>
    <lineage>
        <taxon>Bacteria</taxon>
        <taxon>Pseudomonadati</taxon>
        <taxon>Bacteroidota</taxon>
        <taxon>Bacteroidia</taxon>
        <taxon>Bacteroidales</taxon>
        <taxon>Bacteroidaceae</taxon>
        <taxon>Bacteroides</taxon>
    </lineage>
</organism>
<evidence type="ECO:0000313" key="1">
    <source>
        <dbReference type="EMBL" id="KAA5200347.1"/>
    </source>
</evidence>
<dbReference type="EMBL" id="VWAQ01000109">
    <property type="protein sequence ID" value="KAA5200347.1"/>
    <property type="molecule type" value="Genomic_DNA"/>
</dbReference>
<gene>
    <name evidence="1" type="ORF">F2Z25_24250</name>
</gene>
<name>A0A642KW71_BACFG</name>
<reference evidence="1 2" key="1">
    <citation type="journal article" date="2019" name="Nat. Med.">
        <title>A library of human gut bacterial isolates paired with longitudinal multiomics data enables mechanistic microbiome research.</title>
        <authorList>
            <person name="Poyet M."/>
            <person name="Groussin M."/>
            <person name="Gibbons S.M."/>
            <person name="Avila-Pacheco J."/>
            <person name="Jiang X."/>
            <person name="Kearney S.M."/>
            <person name="Perrotta A.R."/>
            <person name="Berdy B."/>
            <person name="Zhao S."/>
            <person name="Lieberman T.D."/>
            <person name="Swanson P.K."/>
            <person name="Smith M."/>
            <person name="Roesemann S."/>
            <person name="Alexander J.E."/>
            <person name="Rich S.A."/>
            <person name="Livny J."/>
            <person name="Vlamakis H."/>
            <person name="Clish C."/>
            <person name="Bullock K."/>
            <person name="Deik A."/>
            <person name="Scott J."/>
            <person name="Pierce K.A."/>
            <person name="Xavier R.J."/>
            <person name="Alm E.J."/>
        </authorList>
    </citation>
    <scope>NUCLEOTIDE SEQUENCE [LARGE SCALE GENOMIC DNA]</scope>
    <source>
        <strain evidence="1 2">BIOML-A1</strain>
    </source>
</reference>
<dbReference type="AlphaFoldDB" id="A0A642KW71"/>
<sequence length="90" mass="10777">MQNLQPRPLHMEISKSEIQKCWQQEIPYLYKDKKRVRKSNRFIRANADGSEDIVELINPEHNLYAHEVKFRKIKTSRPQGEGELFNLIKK</sequence>
<evidence type="ECO:0000313" key="2">
    <source>
        <dbReference type="Proteomes" id="UP000429838"/>
    </source>
</evidence>
<comment type="caution">
    <text evidence="1">The sequence shown here is derived from an EMBL/GenBank/DDBJ whole genome shotgun (WGS) entry which is preliminary data.</text>
</comment>
<protein>
    <submittedName>
        <fullName evidence="1">Uncharacterized protein</fullName>
    </submittedName>
</protein>
<accession>A0A642KW71</accession>